<dbReference type="SUPFAM" id="SSF75217">
    <property type="entry name" value="alpha/beta knot"/>
    <property type="match status" value="1"/>
</dbReference>
<dbReference type="InterPro" id="IPR013123">
    <property type="entry name" value="SpoU_subst-bd"/>
</dbReference>
<dbReference type="Pfam" id="PF00588">
    <property type="entry name" value="SpoU_methylase"/>
    <property type="match status" value="1"/>
</dbReference>
<dbReference type="GO" id="GO:0005737">
    <property type="term" value="C:cytoplasm"/>
    <property type="evidence" value="ECO:0007669"/>
    <property type="project" value="UniProtKB-ARBA"/>
</dbReference>
<evidence type="ECO:0000313" key="6">
    <source>
        <dbReference type="Proteomes" id="UP000011666"/>
    </source>
</evidence>
<dbReference type="EMBL" id="BANX01000046">
    <property type="protein sequence ID" value="GAC71001.1"/>
    <property type="molecule type" value="Genomic_DNA"/>
</dbReference>
<name>M0QRL7_9ACTN</name>
<dbReference type="InterPro" id="IPR029064">
    <property type="entry name" value="Ribosomal_eL30-like_sf"/>
</dbReference>
<evidence type="ECO:0000313" key="5">
    <source>
        <dbReference type="EMBL" id="GAC71001.1"/>
    </source>
</evidence>
<dbReference type="GO" id="GO:0032259">
    <property type="term" value="P:methylation"/>
    <property type="evidence" value="ECO:0007669"/>
    <property type="project" value="UniProtKB-KW"/>
</dbReference>
<feature type="domain" description="RNA 2-O ribose methyltransferase substrate binding" evidence="4">
    <location>
        <begin position="30"/>
        <end position="103"/>
    </location>
</feature>
<dbReference type="InterPro" id="IPR051259">
    <property type="entry name" value="rRNA_Methyltransferase"/>
</dbReference>
<dbReference type="OrthoDB" id="9794400at2"/>
<keyword evidence="6" id="KW-1185">Reference proteome</keyword>
<evidence type="ECO:0000259" key="4">
    <source>
        <dbReference type="SMART" id="SM00967"/>
    </source>
</evidence>
<accession>M0QRL7</accession>
<dbReference type="CDD" id="cd18095">
    <property type="entry name" value="SpoU-like_rRNA-MTase"/>
    <property type="match status" value="1"/>
</dbReference>
<dbReference type="STRING" id="1223545.GS4_46_00150"/>
<dbReference type="PANTHER" id="PTHR43191:SF2">
    <property type="entry name" value="RRNA METHYLTRANSFERASE 3, MITOCHONDRIAL"/>
    <property type="match status" value="1"/>
</dbReference>
<dbReference type="Gene3D" id="3.30.1330.30">
    <property type="match status" value="1"/>
</dbReference>
<dbReference type="PANTHER" id="PTHR43191">
    <property type="entry name" value="RRNA METHYLTRANSFERASE 3"/>
    <property type="match status" value="1"/>
</dbReference>
<dbReference type="GO" id="GO:0008173">
    <property type="term" value="F:RNA methyltransferase activity"/>
    <property type="evidence" value="ECO:0007669"/>
    <property type="project" value="InterPro"/>
</dbReference>
<dbReference type="InterPro" id="IPR029028">
    <property type="entry name" value="Alpha/beta_knot_MTases"/>
</dbReference>
<dbReference type="InterPro" id="IPR001537">
    <property type="entry name" value="SpoU_MeTrfase"/>
</dbReference>
<keyword evidence="2 5" id="KW-0489">Methyltransferase</keyword>
<evidence type="ECO:0000256" key="2">
    <source>
        <dbReference type="ARBA" id="ARBA00022603"/>
    </source>
</evidence>
<dbReference type="eggNOG" id="COG0566">
    <property type="taxonomic scope" value="Bacteria"/>
</dbReference>
<dbReference type="Proteomes" id="UP000011666">
    <property type="component" value="Unassembled WGS sequence"/>
</dbReference>
<protein>
    <submittedName>
        <fullName evidence="5">Putative RNA methyltransferase</fullName>
    </submittedName>
</protein>
<reference evidence="5 6" key="1">
    <citation type="submission" date="2013-01" db="EMBL/GenBank/DDBJ databases">
        <title>Whole genome shotgun sequence of Gordonia soli NBRC 108243.</title>
        <authorList>
            <person name="Isaki-Nakamura S."/>
            <person name="Hosoyama A."/>
            <person name="Tsuchikane K."/>
            <person name="Ando Y."/>
            <person name="Baba S."/>
            <person name="Ohji S."/>
            <person name="Hamada M."/>
            <person name="Tamura T."/>
            <person name="Yamazoe A."/>
            <person name="Yamazaki S."/>
            <person name="Fujita N."/>
        </authorList>
    </citation>
    <scope>NUCLEOTIDE SEQUENCE [LARGE SCALE GENOMIC DNA]</scope>
    <source>
        <strain evidence="5 6">NBRC 108243</strain>
    </source>
</reference>
<dbReference type="RefSeq" id="WP_007625564.1">
    <property type="nucleotide sequence ID" value="NZ_BANX01000046.1"/>
</dbReference>
<dbReference type="Pfam" id="PF08032">
    <property type="entry name" value="SpoU_sub_bind"/>
    <property type="match status" value="1"/>
</dbReference>
<proteinExistence type="inferred from homology"/>
<comment type="caution">
    <text evidence="5">The sequence shown here is derived from an EMBL/GenBank/DDBJ whole genome shotgun (WGS) entry which is preliminary data.</text>
</comment>
<gene>
    <name evidence="5" type="ORF">GS4_46_00150</name>
</gene>
<evidence type="ECO:0000256" key="1">
    <source>
        <dbReference type="ARBA" id="ARBA00007228"/>
    </source>
</evidence>
<dbReference type="InterPro" id="IPR029026">
    <property type="entry name" value="tRNA_m1G_MTases_N"/>
</dbReference>
<dbReference type="SUPFAM" id="SSF55315">
    <property type="entry name" value="L30e-like"/>
    <property type="match status" value="1"/>
</dbReference>
<keyword evidence="3 5" id="KW-0808">Transferase</keyword>
<dbReference type="SMART" id="SM00967">
    <property type="entry name" value="SpoU_sub_bind"/>
    <property type="match status" value="1"/>
</dbReference>
<evidence type="ECO:0000256" key="3">
    <source>
        <dbReference type="ARBA" id="ARBA00022679"/>
    </source>
</evidence>
<dbReference type="AlphaFoldDB" id="M0QRL7"/>
<comment type="similarity">
    <text evidence="1">Belongs to the class IV-like SAM-binding methyltransferase superfamily. RNA methyltransferase TrmH family.</text>
</comment>
<dbReference type="GO" id="GO:0006396">
    <property type="term" value="P:RNA processing"/>
    <property type="evidence" value="ECO:0007669"/>
    <property type="project" value="InterPro"/>
</dbReference>
<organism evidence="5 6">
    <name type="scientific">Gordonia soli NBRC 108243</name>
    <dbReference type="NCBI Taxonomy" id="1223545"/>
    <lineage>
        <taxon>Bacteria</taxon>
        <taxon>Bacillati</taxon>
        <taxon>Actinomycetota</taxon>
        <taxon>Actinomycetes</taxon>
        <taxon>Mycobacteriales</taxon>
        <taxon>Gordoniaceae</taxon>
        <taxon>Gordonia</taxon>
    </lineage>
</organism>
<dbReference type="Gene3D" id="3.40.1280.10">
    <property type="match status" value="1"/>
</dbReference>
<dbReference type="GO" id="GO:0003723">
    <property type="term" value="F:RNA binding"/>
    <property type="evidence" value="ECO:0007669"/>
    <property type="project" value="InterPro"/>
</dbReference>
<sequence length="266" mass="27620">MDVLTERSSRVVSYAKLHRPSVRRSENRFLVEGPNAVGAALDTGRVRTLLVRDGDDGRFADLICAAQTAGVDVETLTERAVGKLSEATTPPGIFAVCTLLDRSLAEVLASAPRLLAVAVEPREPGNVGTLIRCADAMGADAMVLLGDSADPHNGKSIRSSAGSIFHLPMARERSVTDGLSAIRAAGVAVLATAADGDTDLDAADPILAGPTAWLFGNEAHGLSDDVLALADHRVSIPIAGRAESLNIAAAAAICLYASARVHRTAR</sequence>